<sequence>MHQAAPPAARIGFTMIEIIVALSISTVVMLGVVSLLSLSSRAIPQPGGIQETSVNAADLLARLTADLACAMQITRADATAITLLVPDRTGDDVPETISYSWAGTAGNPVLRVVNGTGSTELLGSVDSLQFSYSRGPRQITERMTKSTGGSRVLKTNLTTIPTSETLRPTTTGTAILEMALTADDVVWTLKTLTLYFQWMGSKDDFAQIQIRGCDEDGDPTETIYATELIAESDMTGSLEPYTLSFPGIEVQAGERLCVVVTCLEGRPGKGKIKVGTAGSADSDEDATTLANPLSLEAIGTVTTITGGPTTRSAVTGVLIRVRAGAEEWKAQVRFPIVNHASIPPL</sequence>
<evidence type="ECO:0008006" key="3">
    <source>
        <dbReference type="Google" id="ProtNLM"/>
    </source>
</evidence>
<name>A0A3B1DAF2_9ZZZZ</name>
<feature type="transmembrane region" description="Helical" evidence="1">
    <location>
        <begin position="12"/>
        <end position="36"/>
    </location>
</feature>
<organism evidence="2">
    <name type="scientific">hydrothermal vent metagenome</name>
    <dbReference type="NCBI Taxonomy" id="652676"/>
    <lineage>
        <taxon>unclassified sequences</taxon>
        <taxon>metagenomes</taxon>
        <taxon>ecological metagenomes</taxon>
    </lineage>
</organism>
<proteinExistence type="predicted"/>
<keyword evidence="1" id="KW-0812">Transmembrane</keyword>
<keyword evidence="1" id="KW-1133">Transmembrane helix</keyword>
<dbReference type="EMBL" id="UOGK01000115">
    <property type="protein sequence ID" value="VAX37732.1"/>
    <property type="molecule type" value="Genomic_DNA"/>
</dbReference>
<keyword evidence="1" id="KW-0472">Membrane</keyword>
<protein>
    <recommendedName>
        <fullName evidence="3">Prepilin-type N-terminal cleavage/methylation domain-containing protein</fullName>
    </recommendedName>
</protein>
<accession>A0A3B1DAF2</accession>
<evidence type="ECO:0000313" key="2">
    <source>
        <dbReference type="EMBL" id="VAX37732.1"/>
    </source>
</evidence>
<evidence type="ECO:0000256" key="1">
    <source>
        <dbReference type="SAM" id="Phobius"/>
    </source>
</evidence>
<gene>
    <name evidence="2" type="ORF">MNBD_PLANCTO03-1754</name>
</gene>
<dbReference type="AlphaFoldDB" id="A0A3B1DAF2"/>
<reference evidence="2" key="1">
    <citation type="submission" date="2018-06" db="EMBL/GenBank/DDBJ databases">
        <authorList>
            <person name="Zhirakovskaya E."/>
        </authorList>
    </citation>
    <scope>NUCLEOTIDE SEQUENCE</scope>
</reference>